<dbReference type="EMBL" id="MK376953">
    <property type="protein sequence ID" value="QAU06250.1"/>
    <property type="molecule type" value="Genomic_DNA"/>
</dbReference>
<dbReference type="GeneID" id="55613804"/>
<evidence type="ECO:0000313" key="2">
    <source>
        <dbReference type="EMBL" id="QAU06250.1"/>
    </source>
</evidence>
<dbReference type="RefSeq" id="YP_009843512.1">
    <property type="nucleotide sequence ID" value="NC_048749.1"/>
</dbReference>
<dbReference type="KEGG" id="vg:55613804"/>
<dbReference type="Pfam" id="PF23847">
    <property type="entry name" value="DUF7211"/>
    <property type="match status" value="1"/>
</dbReference>
<feature type="region of interest" description="Disordered" evidence="1">
    <location>
        <begin position="522"/>
        <end position="570"/>
    </location>
</feature>
<reference evidence="2 3" key="1">
    <citation type="submission" date="2019-01" db="EMBL/GenBank/DDBJ databases">
        <authorList>
            <person name="Mendiola A."/>
            <person name="Dhungana S."/>
            <person name="Koga A.P."/>
            <person name="Garlena R.A."/>
            <person name="Russell D.A."/>
            <person name="Pope W.H."/>
            <person name="Jacobs-Sera D."/>
            <person name="Hatfull G.F."/>
        </authorList>
    </citation>
    <scope>NUCLEOTIDE SEQUENCE [LARGE SCALE GENOMIC DNA]</scope>
</reference>
<organism evidence="2 3">
    <name type="scientific">Gordonia phage Rickmore</name>
    <dbReference type="NCBI Taxonomy" id="2507854"/>
    <lineage>
        <taxon>Viruses</taxon>
        <taxon>Duplodnaviria</taxon>
        <taxon>Heunggongvirae</taxon>
        <taxon>Uroviricota</taxon>
        <taxon>Caudoviricetes</taxon>
        <taxon>Deejayvirinae</taxon>
        <taxon>Kenoshavirus</taxon>
        <taxon>Kenoshavirus rickmore</taxon>
    </lineage>
</organism>
<dbReference type="InterPro" id="IPR009097">
    <property type="entry name" value="Cyclic_Pdiesterase"/>
</dbReference>
<feature type="compositionally biased region" description="Low complexity" evidence="1">
    <location>
        <begin position="528"/>
        <end position="537"/>
    </location>
</feature>
<keyword evidence="3" id="KW-1185">Reference proteome</keyword>
<sequence>MTSWAIVAVPEDGESVWKISSEKVPHMTLLFLGEQSDPEKALHISQYLQHAVNRSIFKFGAEVRNRGVLGDESADVLFFETNERLKAVNDFRSFLLADSVISEAYHSTTQFDGWTPHLTLGYPKKPAKKTDGLHSLPLYSVYFDKIALWVDDYDGPTFSLEYPDEQAMAMDSLAHRQAERAAAHKEPPTPRDVVMRNVLTRRKLREPSNLKHHGIGARKVEYKNPVQDAAIRTLKVAAESSKALSHEGRFLKHAISGELVHGSTTDAKKVYVRENQLAFLRHFEQNIGGRPSERDSREFDISTRPNGDWLLSRIDRLSHTATVETCIRPDLDERGMITGYDIVHEQLTQSDMRCALMHYGVKGMKWGVRRKSPDGGGSGRSSGGGSGSASSGSGSGSSGPGNAGPGSSNKSSKTREEKRADKKAQKAFDRKATIVKPNKSEEAKTAAVARKRSEKHGTDLLTNKELQDMVTRMNLEQQYQNLMDSKKSQSARTAGTKYVGSLLLDIGTSVVKDVATDYLKSTIEDAMSGGSSRSSSSNDRERPSWIRNETSDLPSPPPRPLPWNRQRQLS</sequence>
<evidence type="ECO:0000256" key="1">
    <source>
        <dbReference type="SAM" id="MobiDB-lite"/>
    </source>
</evidence>
<dbReference type="InterPro" id="IPR055635">
    <property type="entry name" value="DUF7211"/>
</dbReference>
<protein>
    <recommendedName>
        <fullName evidence="4">RNA ligase</fullName>
    </recommendedName>
</protein>
<feature type="compositionally biased region" description="Gly residues" evidence="1">
    <location>
        <begin position="374"/>
        <end position="404"/>
    </location>
</feature>
<gene>
    <name evidence="2" type="primary">15</name>
    <name evidence="2" type="ORF">SEA_RICKMORE_15</name>
</gene>
<evidence type="ECO:0000313" key="3">
    <source>
        <dbReference type="Proteomes" id="UP000290536"/>
    </source>
</evidence>
<name>A0A410TB30_9CAUD</name>
<evidence type="ECO:0008006" key="4">
    <source>
        <dbReference type="Google" id="ProtNLM"/>
    </source>
</evidence>
<proteinExistence type="predicted"/>
<dbReference type="Gene3D" id="3.90.1140.10">
    <property type="entry name" value="Cyclic phosphodiesterase"/>
    <property type="match status" value="1"/>
</dbReference>
<dbReference type="Proteomes" id="UP000290536">
    <property type="component" value="Segment"/>
</dbReference>
<dbReference type="SUPFAM" id="SSF55144">
    <property type="entry name" value="LigT-like"/>
    <property type="match status" value="1"/>
</dbReference>
<feature type="region of interest" description="Disordered" evidence="1">
    <location>
        <begin position="366"/>
        <end position="459"/>
    </location>
</feature>
<accession>A0A410TB30</accession>
<feature type="compositionally biased region" description="Basic and acidic residues" evidence="1">
    <location>
        <begin position="413"/>
        <end position="444"/>
    </location>
</feature>